<gene>
    <name evidence="2" type="ORF">JQN70_06250</name>
</gene>
<evidence type="ECO:0008006" key="4">
    <source>
        <dbReference type="Google" id="ProtNLM"/>
    </source>
</evidence>
<dbReference type="RefSeq" id="WP_204130458.1">
    <property type="nucleotide sequence ID" value="NZ_JAFDVD010000007.1"/>
</dbReference>
<evidence type="ECO:0000313" key="3">
    <source>
        <dbReference type="Proteomes" id="UP001430172"/>
    </source>
</evidence>
<feature type="transmembrane region" description="Helical" evidence="1">
    <location>
        <begin position="75"/>
        <end position="95"/>
    </location>
</feature>
<dbReference type="Proteomes" id="UP001430172">
    <property type="component" value="Unassembled WGS sequence"/>
</dbReference>
<feature type="transmembrane region" description="Helical" evidence="1">
    <location>
        <begin position="48"/>
        <end position="68"/>
    </location>
</feature>
<proteinExistence type="predicted"/>
<comment type="caution">
    <text evidence="2">The sequence shown here is derived from an EMBL/GenBank/DDBJ whole genome shotgun (WGS) entry which is preliminary data.</text>
</comment>
<evidence type="ECO:0000256" key="1">
    <source>
        <dbReference type="SAM" id="Phobius"/>
    </source>
</evidence>
<reference evidence="2" key="1">
    <citation type="submission" date="2021-02" db="EMBL/GenBank/DDBJ databases">
        <title>Phycicoccus sp. MQZ13P-5T, whole genome shotgun sequence.</title>
        <authorList>
            <person name="Tuo L."/>
        </authorList>
    </citation>
    <scope>NUCLEOTIDE SEQUENCE</scope>
    <source>
        <strain evidence="2">MQZ13P-5</strain>
    </source>
</reference>
<protein>
    <recommendedName>
        <fullName evidence="4">Integral membrane protein</fullName>
    </recommendedName>
</protein>
<feature type="transmembrane region" description="Helical" evidence="1">
    <location>
        <begin position="101"/>
        <end position="122"/>
    </location>
</feature>
<keyword evidence="1" id="KW-0472">Membrane</keyword>
<name>A0ABS2CJB3_9MICO</name>
<keyword evidence="1" id="KW-0812">Transmembrane</keyword>
<keyword evidence="3" id="KW-1185">Reference proteome</keyword>
<accession>A0ABS2CJB3</accession>
<sequence length="143" mass="14412">MSPTTRRRLTGALALELLAVGVLAGVGPEFPRGGSPASGWDALLHDGVAAAHAGLGVVIAVQALVLLLLPRPRTFVALAAVAAVVAAGAGAWYIGGGQEDAPLMAMTVGWVVATLAALVAWVQQRRDRVAGTPIGPVAGESRH</sequence>
<dbReference type="EMBL" id="JAFDVD010000007">
    <property type="protein sequence ID" value="MBM6399978.1"/>
    <property type="molecule type" value="Genomic_DNA"/>
</dbReference>
<keyword evidence="1" id="KW-1133">Transmembrane helix</keyword>
<organism evidence="2 3">
    <name type="scientific">Phycicoccus sonneratiae</name>
    <dbReference type="NCBI Taxonomy" id="2807628"/>
    <lineage>
        <taxon>Bacteria</taxon>
        <taxon>Bacillati</taxon>
        <taxon>Actinomycetota</taxon>
        <taxon>Actinomycetes</taxon>
        <taxon>Micrococcales</taxon>
        <taxon>Intrasporangiaceae</taxon>
        <taxon>Phycicoccus</taxon>
    </lineage>
</organism>
<evidence type="ECO:0000313" key="2">
    <source>
        <dbReference type="EMBL" id="MBM6399978.1"/>
    </source>
</evidence>